<feature type="transmembrane region" description="Helical" evidence="1">
    <location>
        <begin position="12"/>
        <end position="30"/>
    </location>
</feature>
<dbReference type="EMBL" id="MCGO01000040">
    <property type="protein sequence ID" value="ORY39347.1"/>
    <property type="molecule type" value="Genomic_DNA"/>
</dbReference>
<gene>
    <name evidence="2" type="ORF">BCR33DRAFT_720180</name>
</gene>
<evidence type="ECO:0008006" key="4">
    <source>
        <dbReference type="Google" id="ProtNLM"/>
    </source>
</evidence>
<feature type="transmembrane region" description="Helical" evidence="1">
    <location>
        <begin position="134"/>
        <end position="151"/>
    </location>
</feature>
<evidence type="ECO:0000313" key="3">
    <source>
        <dbReference type="Proteomes" id="UP000193642"/>
    </source>
</evidence>
<keyword evidence="3" id="KW-1185">Reference proteome</keyword>
<feature type="transmembrane region" description="Helical" evidence="1">
    <location>
        <begin position="70"/>
        <end position="93"/>
    </location>
</feature>
<proteinExistence type="predicted"/>
<feature type="transmembrane region" description="Helical" evidence="1">
    <location>
        <begin position="163"/>
        <end position="186"/>
    </location>
</feature>
<keyword evidence="1" id="KW-0472">Membrane</keyword>
<name>A0A1Y2BXH0_9FUNG</name>
<organism evidence="2 3">
    <name type="scientific">Rhizoclosmatium globosum</name>
    <dbReference type="NCBI Taxonomy" id="329046"/>
    <lineage>
        <taxon>Eukaryota</taxon>
        <taxon>Fungi</taxon>
        <taxon>Fungi incertae sedis</taxon>
        <taxon>Chytridiomycota</taxon>
        <taxon>Chytridiomycota incertae sedis</taxon>
        <taxon>Chytridiomycetes</taxon>
        <taxon>Chytridiales</taxon>
        <taxon>Chytriomycetaceae</taxon>
        <taxon>Rhizoclosmatium</taxon>
    </lineage>
</organism>
<evidence type="ECO:0000313" key="2">
    <source>
        <dbReference type="EMBL" id="ORY39347.1"/>
    </source>
</evidence>
<comment type="caution">
    <text evidence="2">The sequence shown here is derived from an EMBL/GenBank/DDBJ whole genome shotgun (WGS) entry which is preliminary data.</text>
</comment>
<accession>A0A1Y2BXH0</accession>
<protein>
    <recommendedName>
        <fullName evidence="4">MARVEL domain-containing protein</fullName>
    </recommendedName>
</protein>
<dbReference type="OrthoDB" id="2110705at2759"/>
<keyword evidence="1" id="KW-0812">Transmembrane</keyword>
<sequence>MSSNWLRIGLYGGIHALQLLTAIIVLGGIADQARYGPSSICILYIQDYHQDAQNPGYYLFNANSSACSGIMGLSAASMLLALIIGSASLYYIVRAEFRAVRLIFGMAVAAIVETLIAFLMAVVATIGINTTCNQFSGAGFACGTIFSGGFFEQETSLTYPKSLGVVNFAVVSSWLCFVAWAAYAALEVLNWRNSV</sequence>
<dbReference type="AlphaFoldDB" id="A0A1Y2BXH0"/>
<dbReference type="Proteomes" id="UP000193642">
    <property type="component" value="Unassembled WGS sequence"/>
</dbReference>
<reference evidence="2 3" key="1">
    <citation type="submission" date="2016-07" db="EMBL/GenBank/DDBJ databases">
        <title>Pervasive Adenine N6-methylation of Active Genes in Fungi.</title>
        <authorList>
            <consortium name="DOE Joint Genome Institute"/>
            <person name="Mondo S.J."/>
            <person name="Dannebaum R.O."/>
            <person name="Kuo R.C."/>
            <person name="Labutti K."/>
            <person name="Haridas S."/>
            <person name="Kuo A."/>
            <person name="Salamov A."/>
            <person name="Ahrendt S.R."/>
            <person name="Lipzen A."/>
            <person name="Sullivan W."/>
            <person name="Andreopoulos W.B."/>
            <person name="Clum A."/>
            <person name="Lindquist E."/>
            <person name="Daum C."/>
            <person name="Ramamoorthy G.K."/>
            <person name="Gryganskyi A."/>
            <person name="Culley D."/>
            <person name="Magnuson J.K."/>
            <person name="James T.Y."/>
            <person name="O'Malley M.A."/>
            <person name="Stajich J.E."/>
            <person name="Spatafora J.W."/>
            <person name="Visel A."/>
            <person name="Grigoriev I.V."/>
        </authorList>
    </citation>
    <scope>NUCLEOTIDE SEQUENCE [LARGE SCALE GENOMIC DNA]</scope>
    <source>
        <strain evidence="2 3">JEL800</strain>
    </source>
</reference>
<keyword evidence="1" id="KW-1133">Transmembrane helix</keyword>
<feature type="transmembrane region" description="Helical" evidence="1">
    <location>
        <begin position="102"/>
        <end position="128"/>
    </location>
</feature>
<evidence type="ECO:0000256" key="1">
    <source>
        <dbReference type="SAM" id="Phobius"/>
    </source>
</evidence>